<dbReference type="InterPro" id="IPR011009">
    <property type="entry name" value="Kinase-like_dom_sf"/>
</dbReference>
<keyword evidence="6 7" id="KW-0067">ATP-binding</keyword>
<dbReference type="PANTHER" id="PTHR43289">
    <property type="entry name" value="MITOGEN-ACTIVATED PROTEIN KINASE KINASE KINASE 20-RELATED"/>
    <property type="match status" value="1"/>
</dbReference>
<keyword evidence="9" id="KW-0472">Membrane</keyword>
<keyword evidence="9" id="KW-1133">Transmembrane helix</keyword>
<protein>
    <recommendedName>
        <fullName evidence="1">non-specific serine/threonine protein kinase</fullName>
        <ecNumber evidence="1">2.7.11.1</ecNumber>
    </recommendedName>
</protein>
<evidence type="ECO:0000256" key="9">
    <source>
        <dbReference type="SAM" id="Phobius"/>
    </source>
</evidence>
<dbReference type="InterPro" id="IPR008271">
    <property type="entry name" value="Ser/Thr_kinase_AS"/>
</dbReference>
<gene>
    <name evidence="11" type="ORF">Pen02_63220</name>
</gene>
<feature type="domain" description="Protein kinase" evidence="10">
    <location>
        <begin position="20"/>
        <end position="295"/>
    </location>
</feature>
<proteinExistence type="predicted"/>
<accession>A0ABQ4E9P7</accession>
<feature type="compositionally biased region" description="Low complexity" evidence="8">
    <location>
        <begin position="348"/>
        <end position="367"/>
    </location>
</feature>
<evidence type="ECO:0000256" key="6">
    <source>
        <dbReference type="ARBA" id="ARBA00022840"/>
    </source>
</evidence>
<keyword evidence="4 7" id="KW-0547">Nucleotide-binding</keyword>
<dbReference type="EMBL" id="BONW01000037">
    <property type="protein sequence ID" value="GIG91386.1"/>
    <property type="molecule type" value="Genomic_DNA"/>
</dbReference>
<feature type="binding site" evidence="7">
    <location>
        <position position="49"/>
    </location>
    <ligand>
        <name>ATP</name>
        <dbReference type="ChEBI" id="CHEBI:30616"/>
    </ligand>
</feature>
<dbReference type="InterPro" id="IPR000719">
    <property type="entry name" value="Prot_kinase_dom"/>
</dbReference>
<evidence type="ECO:0000256" key="1">
    <source>
        <dbReference type="ARBA" id="ARBA00012513"/>
    </source>
</evidence>
<feature type="compositionally biased region" description="Polar residues" evidence="8">
    <location>
        <begin position="460"/>
        <end position="470"/>
    </location>
</feature>
<evidence type="ECO:0000256" key="5">
    <source>
        <dbReference type="ARBA" id="ARBA00022777"/>
    </source>
</evidence>
<evidence type="ECO:0000256" key="3">
    <source>
        <dbReference type="ARBA" id="ARBA00022679"/>
    </source>
</evidence>
<feature type="compositionally biased region" description="Pro residues" evidence="8">
    <location>
        <begin position="436"/>
        <end position="452"/>
    </location>
</feature>
<dbReference type="PROSITE" id="PS00107">
    <property type="entry name" value="PROTEIN_KINASE_ATP"/>
    <property type="match status" value="1"/>
</dbReference>
<keyword evidence="5" id="KW-0418">Kinase</keyword>
<dbReference type="PANTHER" id="PTHR43289:SF6">
    <property type="entry name" value="SERINE_THREONINE-PROTEIN KINASE NEKL-3"/>
    <property type="match status" value="1"/>
</dbReference>
<feature type="compositionally biased region" description="Gly residues" evidence="8">
    <location>
        <begin position="414"/>
        <end position="428"/>
    </location>
</feature>
<evidence type="ECO:0000256" key="7">
    <source>
        <dbReference type="PROSITE-ProRule" id="PRU10141"/>
    </source>
</evidence>
<keyword evidence="2" id="KW-0723">Serine/threonine-protein kinase</keyword>
<comment type="caution">
    <text evidence="11">The sequence shown here is derived from an EMBL/GenBank/DDBJ whole genome shotgun (WGS) entry which is preliminary data.</text>
</comment>
<feature type="compositionally biased region" description="Pro residues" evidence="8">
    <location>
        <begin position="380"/>
        <end position="391"/>
    </location>
</feature>
<dbReference type="PROSITE" id="PS50011">
    <property type="entry name" value="PROTEIN_KINASE_DOM"/>
    <property type="match status" value="1"/>
</dbReference>
<dbReference type="SUPFAM" id="SSF56112">
    <property type="entry name" value="Protein kinase-like (PK-like)"/>
    <property type="match status" value="1"/>
</dbReference>
<feature type="region of interest" description="Disordered" evidence="8">
    <location>
        <begin position="348"/>
        <end position="470"/>
    </location>
</feature>
<dbReference type="InterPro" id="IPR017441">
    <property type="entry name" value="Protein_kinase_ATP_BS"/>
</dbReference>
<evidence type="ECO:0000256" key="2">
    <source>
        <dbReference type="ARBA" id="ARBA00022527"/>
    </source>
</evidence>
<evidence type="ECO:0000256" key="4">
    <source>
        <dbReference type="ARBA" id="ARBA00022741"/>
    </source>
</evidence>
<sequence length="529" mass="54196">MNPGRQTVRVEAQQVLGGRYRLEDQLGRGGMAVVWRARDEVLGRPVAVKLLAGPHARDPVSRRRIRHEARAAAALSHPNIAQVYDFGESVTGLTCIPYVVMELVEGGTLEQRVAAGPLPAKVVFRICAEVAAALAAAHDRGLVHRDVKPGNVMVTPAGAKVVDFGIAAAVGQGDPDEWGDELLGTPGYLAPERISGGAVVPASDVYGVGVLLYRLLAGRPPWSAETATQMLRAHVYVEPTPLPPLPDVPAKVADLCRRCLDKDPERRPAAREMAAVLARAAGVRIVDDELAHSLAPTAVDGEPSTVLVPRAAGGRGSQFRAGVLATGAAAVAVTALLLWLADPLSPGAGRRGGAAQPGPSGRPAVGTGPSGSTGDGSAPPVRPPGPGPGPLTPLVGMSGTPSGTIVPGPVTGVPPGGQPGGNPGGGVPDGEVPTTPEEPAPSTPESPPPPTPEPEEKTLSSDGGSVQATCTGGDAWLLSWAPNRPYRTDEVEAGPAPATMIRFRHGNRTVQMTITCTDGVPSTTNTTSE</sequence>
<name>A0ABQ4E9P7_9ACTN</name>
<keyword evidence="12" id="KW-1185">Reference proteome</keyword>
<feature type="transmembrane region" description="Helical" evidence="9">
    <location>
        <begin position="319"/>
        <end position="341"/>
    </location>
</feature>
<evidence type="ECO:0000259" key="10">
    <source>
        <dbReference type="PROSITE" id="PS50011"/>
    </source>
</evidence>
<reference evidence="11 12" key="1">
    <citation type="submission" date="2021-01" db="EMBL/GenBank/DDBJ databases">
        <title>Whole genome shotgun sequence of Plantactinospora endophytica NBRC 110450.</title>
        <authorList>
            <person name="Komaki H."/>
            <person name="Tamura T."/>
        </authorList>
    </citation>
    <scope>NUCLEOTIDE SEQUENCE [LARGE SCALE GENOMIC DNA]</scope>
    <source>
        <strain evidence="11 12">NBRC 110450</strain>
    </source>
</reference>
<dbReference type="Proteomes" id="UP000646749">
    <property type="component" value="Unassembled WGS sequence"/>
</dbReference>
<dbReference type="SMART" id="SM00220">
    <property type="entry name" value="S_TKc"/>
    <property type="match status" value="1"/>
</dbReference>
<feature type="compositionally biased region" description="Low complexity" evidence="8">
    <location>
        <begin position="392"/>
        <end position="413"/>
    </location>
</feature>
<evidence type="ECO:0000313" key="12">
    <source>
        <dbReference type="Proteomes" id="UP000646749"/>
    </source>
</evidence>
<keyword evidence="9" id="KW-0812">Transmembrane</keyword>
<evidence type="ECO:0000256" key="8">
    <source>
        <dbReference type="SAM" id="MobiDB-lite"/>
    </source>
</evidence>
<dbReference type="Pfam" id="PF00069">
    <property type="entry name" value="Pkinase"/>
    <property type="match status" value="1"/>
</dbReference>
<dbReference type="Gene3D" id="1.10.510.10">
    <property type="entry name" value="Transferase(Phosphotransferase) domain 1"/>
    <property type="match status" value="1"/>
</dbReference>
<dbReference type="EC" id="2.7.11.1" evidence="1"/>
<dbReference type="Gene3D" id="3.30.200.20">
    <property type="entry name" value="Phosphorylase Kinase, domain 1"/>
    <property type="match status" value="1"/>
</dbReference>
<keyword evidence="3" id="KW-0808">Transferase</keyword>
<organism evidence="11 12">
    <name type="scientific">Plantactinospora endophytica</name>
    <dbReference type="NCBI Taxonomy" id="673535"/>
    <lineage>
        <taxon>Bacteria</taxon>
        <taxon>Bacillati</taxon>
        <taxon>Actinomycetota</taxon>
        <taxon>Actinomycetes</taxon>
        <taxon>Micromonosporales</taxon>
        <taxon>Micromonosporaceae</taxon>
        <taxon>Plantactinospora</taxon>
    </lineage>
</organism>
<dbReference type="PROSITE" id="PS00108">
    <property type="entry name" value="PROTEIN_KINASE_ST"/>
    <property type="match status" value="1"/>
</dbReference>
<evidence type="ECO:0000313" key="11">
    <source>
        <dbReference type="EMBL" id="GIG91386.1"/>
    </source>
</evidence>
<dbReference type="CDD" id="cd14014">
    <property type="entry name" value="STKc_PknB_like"/>
    <property type="match status" value="1"/>
</dbReference>